<dbReference type="EMBL" id="JACHKY010000004">
    <property type="protein sequence ID" value="MBB4798755.1"/>
    <property type="molecule type" value="Genomic_DNA"/>
</dbReference>
<name>A0A7W7N3Q4_9CAUL</name>
<reference evidence="1 2" key="1">
    <citation type="submission" date="2020-08" db="EMBL/GenBank/DDBJ databases">
        <title>Functional genomics of gut bacteria from endangered species of beetles.</title>
        <authorList>
            <person name="Carlos-Shanley C."/>
        </authorList>
    </citation>
    <scope>NUCLEOTIDE SEQUENCE [LARGE SCALE GENOMIC DNA]</scope>
    <source>
        <strain evidence="1 2">S00123</strain>
    </source>
</reference>
<evidence type="ECO:0000313" key="2">
    <source>
        <dbReference type="Proteomes" id="UP000539957"/>
    </source>
</evidence>
<keyword evidence="2" id="KW-1185">Reference proteome</keyword>
<protein>
    <submittedName>
        <fullName evidence="1">Uncharacterized protein</fullName>
    </submittedName>
</protein>
<accession>A0A7W7N3Q4</accession>
<comment type="caution">
    <text evidence="1">The sequence shown here is derived from an EMBL/GenBank/DDBJ whole genome shotgun (WGS) entry which is preliminary data.</text>
</comment>
<dbReference type="AlphaFoldDB" id="A0A7W7N3Q4"/>
<dbReference type="Proteomes" id="UP000539957">
    <property type="component" value="Unassembled WGS sequence"/>
</dbReference>
<proteinExistence type="predicted"/>
<gene>
    <name evidence="1" type="ORF">HNP32_002509</name>
</gene>
<evidence type="ECO:0000313" key="1">
    <source>
        <dbReference type="EMBL" id="MBB4798755.1"/>
    </source>
</evidence>
<organism evidence="1 2">
    <name type="scientific">Brevundimonas bullata</name>
    <dbReference type="NCBI Taxonomy" id="13160"/>
    <lineage>
        <taxon>Bacteria</taxon>
        <taxon>Pseudomonadati</taxon>
        <taxon>Pseudomonadota</taxon>
        <taxon>Alphaproteobacteria</taxon>
        <taxon>Caulobacterales</taxon>
        <taxon>Caulobacteraceae</taxon>
        <taxon>Brevundimonas</taxon>
    </lineage>
</organism>
<sequence>MLPRDLSEFAIELRFDPAEVWLWAVVDVEGLTLSSGSSRSQTAAWRTATRAAESILQSREASGLH</sequence>